<reference evidence="2" key="2">
    <citation type="journal article" date="2015" name="Data Brief">
        <title>Shoot transcriptome of the giant reed, Arundo donax.</title>
        <authorList>
            <person name="Barrero R.A."/>
            <person name="Guerrero F.D."/>
            <person name="Moolhuijzen P."/>
            <person name="Goolsby J.A."/>
            <person name="Tidwell J."/>
            <person name="Bellgard S.E."/>
            <person name="Bellgard M.I."/>
        </authorList>
    </citation>
    <scope>NUCLEOTIDE SEQUENCE</scope>
    <source>
        <tissue evidence="2">Shoot tissue taken approximately 20 cm above the soil surface</tissue>
    </source>
</reference>
<reference evidence="2" key="1">
    <citation type="submission" date="2014-09" db="EMBL/GenBank/DDBJ databases">
        <authorList>
            <person name="Magalhaes I.L.F."/>
            <person name="Oliveira U."/>
            <person name="Santos F.R."/>
            <person name="Vidigal T.H.D.A."/>
            <person name="Brescovit A.D."/>
            <person name="Santos A.J."/>
        </authorList>
    </citation>
    <scope>NUCLEOTIDE SEQUENCE</scope>
    <source>
        <tissue evidence="2">Shoot tissue taken approximately 20 cm above the soil surface</tissue>
    </source>
</reference>
<protein>
    <submittedName>
        <fullName evidence="2">Uncharacterized protein</fullName>
    </submittedName>
</protein>
<evidence type="ECO:0000256" key="1">
    <source>
        <dbReference type="SAM" id="MobiDB-lite"/>
    </source>
</evidence>
<dbReference type="EMBL" id="GBRH01230472">
    <property type="protein sequence ID" value="JAD67423.1"/>
    <property type="molecule type" value="Transcribed_RNA"/>
</dbReference>
<name>A0A0A9BYY4_ARUDO</name>
<feature type="compositionally biased region" description="Basic and acidic residues" evidence="1">
    <location>
        <begin position="1"/>
        <end position="15"/>
    </location>
</feature>
<sequence length="54" mass="6247">MCELRLREQENEPFRNNKNMTGIRRNGNFGLNKGGMEVKIVEQKVIYEDSSACV</sequence>
<organism evidence="2">
    <name type="scientific">Arundo donax</name>
    <name type="common">Giant reed</name>
    <name type="synonym">Donax arundinaceus</name>
    <dbReference type="NCBI Taxonomy" id="35708"/>
    <lineage>
        <taxon>Eukaryota</taxon>
        <taxon>Viridiplantae</taxon>
        <taxon>Streptophyta</taxon>
        <taxon>Embryophyta</taxon>
        <taxon>Tracheophyta</taxon>
        <taxon>Spermatophyta</taxon>
        <taxon>Magnoliopsida</taxon>
        <taxon>Liliopsida</taxon>
        <taxon>Poales</taxon>
        <taxon>Poaceae</taxon>
        <taxon>PACMAD clade</taxon>
        <taxon>Arundinoideae</taxon>
        <taxon>Arundineae</taxon>
        <taxon>Arundo</taxon>
    </lineage>
</organism>
<evidence type="ECO:0000313" key="2">
    <source>
        <dbReference type="EMBL" id="JAD67423.1"/>
    </source>
</evidence>
<feature type="region of interest" description="Disordered" evidence="1">
    <location>
        <begin position="1"/>
        <end position="25"/>
    </location>
</feature>
<proteinExistence type="predicted"/>
<dbReference type="AlphaFoldDB" id="A0A0A9BYY4"/>
<accession>A0A0A9BYY4</accession>